<evidence type="ECO:0000313" key="4">
    <source>
        <dbReference type="Proteomes" id="UP000799438"/>
    </source>
</evidence>
<gene>
    <name evidence="3" type="ORF">K452DRAFT_292523</name>
</gene>
<dbReference type="InterPro" id="IPR001810">
    <property type="entry name" value="F-box_dom"/>
</dbReference>
<dbReference type="Pfam" id="PF24969">
    <property type="entry name" value="LRR_15"/>
    <property type="match status" value="1"/>
</dbReference>
<dbReference type="InterPro" id="IPR036047">
    <property type="entry name" value="F-box-like_dom_sf"/>
</dbReference>
<evidence type="ECO:0000259" key="2">
    <source>
        <dbReference type="PROSITE" id="PS50181"/>
    </source>
</evidence>
<dbReference type="Proteomes" id="UP000799438">
    <property type="component" value="Unassembled WGS sequence"/>
</dbReference>
<dbReference type="OrthoDB" id="3800724at2759"/>
<evidence type="ECO:0000313" key="3">
    <source>
        <dbReference type="EMBL" id="KAF2136274.1"/>
    </source>
</evidence>
<accession>A0A6A6AZ48</accession>
<dbReference type="EMBL" id="ML995526">
    <property type="protein sequence ID" value="KAF2136274.1"/>
    <property type="molecule type" value="Genomic_DNA"/>
</dbReference>
<dbReference type="InterPro" id="IPR056867">
    <property type="entry name" value="LRR_15"/>
</dbReference>
<name>A0A6A6AZ48_9PEZI</name>
<dbReference type="RefSeq" id="XP_033391992.1">
    <property type="nucleotide sequence ID" value="XM_033541391.1"/>
</dbReference>
<reference evidence="3" key="1">
    <citation type="journal article" date="2020" name="Stud. Mycol.">
        <title>101 Dothideomycetes genomes: a test case for predicting lifestyles and emergence of pathogens.</title>
        <authorList>
            <person name="Haridas S."/>
            <person name="Albert R."/>
            <person name="Binder M."/>
            <person name="Bloem J."/>
            <person name="Labutti K."/>
            <person name="Salamov A."/>
            <person name="Andreopoulos B."/>
            <person name="Baker S."/>
            <person name="Barry K."/>
            <person name="Bills G."/>
            <person name="Bluhm B."/>
            <person name="Cannon C."/>
            <person name="Castanera R."/>
            <person name="Culley D."/>
            <person name="Daum C."/>
            <person name="Ezra D."/>
            <person name="Gonzalez J."/>
            <person name="Henrissat B."/>
            <person name="Kuo A."/>
            <person name="Liang C."/>
            <person name="Lipzen A."/>
            <person name="Lutzoni F."/>
            <person name="Magnuson J."/>
            <person name="Mondo S."/>
            <person name="Nolan M."/>
            <person name="Ohm R."/>
            <person name="Pangilinan J."/>
            <person name="Park H.-J."/>
            <person name="Ramirez L."/>
            <person name="Alfaro M."/>
            <person name="Sun H."/>
            <person name="Tritt A."/>
            <person name="Yoshinaga Y."/>
            <person name="Zwiers L.-H."/>
            <person name="Turgeon B."/>
            <person name="Goodwin S."/>
            <person name="Spatafora J."/>
            <person name="Crous P."/>
            <person name="Grigoriev I."/>
        </authorList>
    </citation>
    <scope>NUCLEOTIDE SEQUENCE</scope>
    <source>
        <strain evidence="3">CBS 121167</strain>
    </source>
</reference>
<evidence type="ECO:0000256" key="1">
    <source>
        <dbReference type="SAM" id="MobiDB-lite"/>
    </source>
</evidence>
<dbReference type="GeneID" id="54298887"/>
<dbReference type="PROSITE" id="PS50181">
    <property type="entry name" value="FBOX"/>
    <property type="match status" value="2"/>
</dbReference>
<dbReference type="Pfam" id="PF00646">
    <property type="entry name" value="F-box"/>
    <property type="match status" value="2"/>
</dbReference>
<feature type="domain" description="F-box" evidence="2">
    <location>
        <begin position="38"/>
        <end position="74"/>
    </location>
</feature>
<proteinExistence type="predicted"/>
<sequence>MPMDLDSGPPAKRTAGSPLSLPVDSVKRVARTRDNDQGPKLGNLPEELLEHIISYMGCWEVRGLVRVSRKFQRLATPRLHLPGPQLDDLPDDLLEKIIAEIRHQDVLHLVYVSSQFRRLAEKRLYSSCSFANDGSPESPNEDYEEWRRLCNLIRTLVERPDVAAYMHTVEFDHIEWRDEVWGGDDTWGRDLSEELWAKARDQIDIDEAYKETILSRQRPENLTSAATTLLLCLLPNLERLSFEAPMFHESDSSRVWRKKNNEEEKYDHPLTNLMKVVSNHPSWPRIEVNRLAAETAGSRIPLAKLRELVFTLYDGETEMNNNCLAFSAGIPSLREVRTFWMSSGSAEWPSTRTVNIEQATFLAHEPDMREMLGFFKACKALKSLAMEYRHPIFDSPENAAMLREAISLHTESLESLLIDEQDDYGTPQTKETHVIGSLKAFRRLKALSVPGQLLTGLSCNPEAHNNGAALIDTLPTSLEVLTINGSVKGDTALEEFLASLANPSSGGRVTLPNLRQVEMRPRIDHWAQREKCDNITYLYVPGQLLEQLRPVFASWGVRLLGPEGAIEDKNFLGGSGENGELYSYFPRTKLTG</sequence>
<dbReference type="CDD" id="cd09917">
    <property type="entry name" value="F-box_SF"/>
    <property type="match status" value="1"/>
</dbReference>
<organism evidence="3 4">
    <name type="scientific">Aplosporella prunicola CBS 121167</name>
    <dbReference type="NCBI Taxonomy" id="1176127"/>
    <lineage>
        <taxon>Eukaryota</taxon>
        <taxon>Fungi</taxon>
        <taxon>Dikarya</taxon>
        <taxon>Ascomycota</taxon>
        <taxon>Pezizomycotina</taxon>
        <taxon>Dothideomycetes</taxon>
        <taxon>Dothideomycetes incertae sedis</taxon>
        <taxon>Botryosphaeriales</taxon>
        <taxon>Aplosporellaceae</taxon>
        <taxon>Aplosporella</taxon>
    </lineage>
</organism>
<dbReference type="AlphaFoldDB" id="A0A6A6AZ48"/>
<dbReference type="SUPFAM" id="SSF81383">
    <property type="entry name" value="F-box domain"/>
    <property type="match status" value="2"/>
</dbReference>
<feature type="domain" description="F-box" evidence="2">
    <location>
        <begin position="83"/>
        <end position="128"/>
    </location>
</feature>
<feature type="region of interest" description="Disordered" evidence="1">
    <location>
        <begin position="1"/>
        <end position="25"/>
    </location>
</feature>
<keyword evidence="4" id="KW-1185">Reference proteome</keyword>
<protein>
    <recommendedName>
        <fullName evidence="2">F-box domain-containing protein</fullName>
    </recommendedName>
</protein>